<reference evidence="3 4" key="1">
    <citation type="submission" date="2010-02" db="EMBL/GenBank/DDBJ databases">
        <authorList>
            <person name="Weinstock G."/>
            <person name="Sodergren E."/>
            <person name="Clifton S."/>
            <person name="Fulton L."/>
            <person name="Fulton B."/>
            <person name="Courtney L."/>
            <person name="Fronick C."/>
            <person name="Harrison M."/>
            <person name="Strong C."/>
            <person name="Farmer C."/>
            <person name="Delahaunty K."/>
            <person name="Markovic C."/>
            <person name="Hall O."/>
            <person name="Minx P."/>
            <person name="Tomlinson C."/>
            <person name="Mitreva M."/>
            <person name="Nelson J."/>
            <person name="Hou S."/>
            <person name="Wollam A."/>
            <person name="Pepin K.H."/>
            <person name="Johnson M."/>
            <person name="Bhonagiri V."/>
            <person name="Zhang X."/>
            <person name="Suruliraj S."/>
            <person name="Warren W."/>
            <person name="Chinwalla A."/>
            <person name="Mardis E.R."/>
            <person name="Wilson R.K."/>
        </authorList>
    </citation>
    <scope>NUCLEOTIDE SEQUENCE [LARGE SCALE GENOMIC DNA]</scope>
    <source>
        <strain evidence="3 4">ATCC 23685</strain>
    </source>
</reference>
<keyword evidence="2" id="KW-0472">Membrane</keyword>
<dbReference type="Proteomes" id="UP000003692">
    <property type="component" value="Unassembled WGS sequence"/>
</dbReference>
<evidence type="ECO:0000256" key="1">
    <source>
        <dbReference type="SAM" id="MobiDB-lite"/>
    </source>
</evidence>
<name>D4F7U5_EDWTA</name>
<feature type="compositionally biased region" description="Basic and acidic residues" evidence="1">
    <location>
        <begin position="133"/>
        <end position="155"/>
    </location>
</feature>
<feature type="non-terminal residue" evidence="3">
    <location>
        <position position="165"/>
    </location>
</feature>
<dbReference type="GO" id="GO:0032506">
    <property type="term" value="P:cytokinetic process"/>
    <property type="evidence" value="ECO:0007669"/>
    <property type="project" value="TreeGrafter"/>
</dbReference>
<dbReference type="PANTHER" id="PTHR38687">
    <property type="entry name" value="CELL DIVISION PROTEIN DEDD-RELATED"/>
    <property type="match status" value="1"/>
</dbReference>
<feature type="transmembrane region" description="Helical" evidence="2">
    <location>
        <begin position="9"/>
        <end position="27"/>
    </location>
</feature>
<keyword evidence="2" id="KW-1133">Transmembrane helix</keyword>
<evidence type="ECO:0008006" key="5">
    <source>
        <dbReference type="Google" id="ProtNLM"/>
    </source>
</evidence>
<dbReference type="GO" id="GO:0032153">
    <property type="term" value="C:cell division site"/>
    <property type="evidence" value="ECO:0007669"/>
    <property type="project" value="TreeGrafter"/>
</dbReference>
<evidence type="ECO:0000256" key="2">
    <source>
        <dbReference type="SAM" id="Phobius"/>
    </source>
</evidence>
<comment type="caution">
    <text evidence="3">The sequence shown here is derived from an EMBL/GenBank/DDBJ whole genome shotgun (WGS) entry which is preliminary data.</text>
</comment>
<dbReference type="GO" id="GO:0030428">
    <property type="term" value="C:cell septum"/>
    <property type="evidence" value="ECO:0007669"/>
    <property type="project" value="TreeGrafter"/>
</dbReference>
<protein>
    <recommendedName>
        <fullName evidence="5">Cell division protein DedD</fullName>
    </recommendedName>
</protein>
<gene>
    <name evidence="3" type="ORF">EDWATA_02831</name>
</gene>
<dbReference type="PANTHER" id="PTHR38687:SF1">
    <property type="entry name" value="CELL DIVISION PROTEIN DEDD"/>
    <property type="match status" value="1"/>
</dbReference>
<evidence type="ECO:0000313" key="4">
    <source>
        <dbReference type="Proteomes" id="UP000003692"/>
    </source>
</evidence>
<sequence>MASKFQNRLVGTVILVALGVIVLPGLLDGQKKHYQDDFAAIPLVPRPGEDDPTDAIPPVTQPLGEAPSTAAHGGVNSTPAGSATAPSSASSAAAAPTRGVGELVELKPVESRAPEPRQVAEAPTMAPAPMVESRPKPSETARAAESRAKPVEPAKRVTPPPQETR</sequence>
<feature type="compositionally biased region" description="Basic and acidic residues" evidence="1">
    <location>
        <begin position="104"/>
        <end position="115"/>
    </location>
</feature>
<dbReference type="InterPro" id="IPR052521">
    <property type="entry name" value="Cell_div_SPOR-domain"/>
</dbReference>
<organism evidence="3 4">
    <name type="scientific">Edwardsiella tarda ATCC 23685</name>
    <dbReference type="NCBI Taxonomy" id="500638"/>
    <lineage>
        <taxon>Bacteria</taxon>
        <taxon>Pseudomonadati</taxon>
        <taxon>Pseudomonadota</taxon>
        <taxon>Gammaproteobacteria</taxon>
        <taxon>Enterobacterales</taxon>
        <taxon>Hafniaceae</taxon>
        <taxon>Edwardsiella</taxon>
    </lineage>
</organism>
<accession>D4F7U5</accession>
<dbReference type="EMBL" id="ADGK01000241">
    <property type="protein sequence ID" value="EFE22159.1"/>
    <property type="molecule type" value="Genomic_DNA"/>
</dbReference>
<dbReference type="AlphaFoldDB" id="D4F7U5"/>
<evidence type="ECO:0000313" key="3">
    <source>
        <dbReference type="EMBL" id="EFE22159.1"/>
    </source>
</evidence>
<dbReference type="GO" id="GO:0042834">
    <property type="term" value="F:peptidoglycan binding"/>
    <property type="evidence" value="ECO:0007669"/>
    <property type="project" value="TreeGrafter"/>
</dbReference>
<feature type="compositionally biased region" description="Low complexity" evidence="1">
    <location>
        <begin position="77"/>
        <end position="97"/>
    </location>
</feature>
<keyword evidence="2" id="KW-0812">Transmembrane</keyword>
<dbReference type="HOGENOM" id="CLU_068683_1_1_6"/>
<proteinExistence type="predicted"/>
<feature type="region of interest" description="Disordered" evidence="1">
    <location>
        <begin position="42"/>
        <end position="165"/>
    </location>
</feature>